<reference evidence="2 3" key="1">
    <citation type="submission" date="2023-10" db="EMBL/GenBank/DDBJ databases">
        <title>Virgibacillus soli CC-YMP-6 genome.</title>
        <authorList>
            <person name="Miliotis G."/>
            <person name="Sengupta P."/>
            <person name="Hameed A."/>
            <person name="Chuvochina M."/>
            <person name="Mcdonagh F."/>
            <person name="Simpson A.C."/>
            <person name="Singh N.K."/>
            <person name="Rekha P.D."/>
            <person name="Raman K."/>
            <person name="Hugenholtz P."/>
            <person name="Venkateswaran K."/>
        </authorList>
    </citation>
    <scope>NUCLEOTIDE SEQUENCE [LARGE SCALE GENOMIC DNA]</scope>
    <source>
        <strain evidence="2 3">CC-YMP-6</strain>
    </source>
</reference>
<sequence>MEGILYIAALIAAVAFAVLVVFLGITFMAVKRTMNSVANTMDSMEKQLVGITTETTELLKKTNVCRRCH</sequence>
<dbReference type="Pfam" id="PF06103">
    <property type="entry name" value="DUF948"/>
    <property type="match status" value="1"/>
</dbReference>
<name>A0ABU5CSA3_9BACI</name>
<keyword evidence="1" id="KW-1133">Transmembrane helix</keyword>
<evidence type="ECO:0000313" key="2">
    <source>
        <dbReference type="EMBL" id="MDY0408717.1"/>
    </source>
</evidence>
<protein>
    <submittedName>
        <fullName evidence="2">DUF948 domain-containing protein</fullName>
    </submittedName>
</protein>
<keyword evidence="1" id="KW-0812">Transmembrane</keyword>
<dbReference type="PANTHER" id="PTHR40070">
    <property type="entry name" value="UPF0478 PROTEIN YTXG"/>
    <property type="match status" value="1"/>
</dbReference>
<dbReference type="Proteomes" id="UP001275315">
    <property type="component" value="Unassembled WGS sequence"/>
</dbReference>
<organism evidence="2 3">
    <name type="scientific">Paracerasibacillus soli</name>
    <dbReference type="NCBI Taxonomy" id="480284"/>
    <lineage>
        <taxon>Bacteria</taxon>
        <taxon>Bacillati</taxon>
        <taxon>Bacillota</taxon>
        <taxon>Bacilli</taxon>
        <taxon>Bacillales</taxon>
        <taxon>Bacillaceae</taxon>
        <taxon>Paracerasibacillus</taxon>
    </lineage>
</organism>
<accession>A0ABU5CSA3</accession>
<evidence type="ECO:0000313" key="3">
    <source>
        <dbReference type="Proteomes" id="UP001275315"/>
    </source>
</evidence>
<dbReference type="InterPro" id="IPR009293">
    <property type="entry name" value="UPF0478"/>
</dbReference>
<evidence type="ECO:0000256" key="1">
    <source>
        <dbReference type="SAM" id="Phobius"/>
    </source>
</evidence>
<gene>
    <name evidence="2" type="ORF">RWD45_09315</name>
</gene>
<dbReference type="PANTHER" id="PTHR40070:SF1">
    <property type="entry name" value="UPF0478 PROTEIN YTXG"/>
    <property type="match status" value="1"/>
</dbReference>
<comment type="caution">
    <text evidence="2">The sequence shown here is derived from an EMBL/GenBank/DDBJ whole genome shotgun (WGS) entry which is preliminary data.</text>
</comment>
<proteinExistence type="predicted"/>
<feature type="transmembrane region" description="Helical" evidence="1">
    <location>
        <begin position="6"/>
        <end position="30"/>
    </location>
</feature>
<dbReference type="RefSeq" id="WP_320379430.1">
    <property type="nucleotide sequence ID" value="NZ_JAWDIQ010000001.1"/>
</dbReference>
<keyword evidence="3" id="KW-1185">Reference proteome</keyword>
<keyword evidence="1" id="KW-0472">Membrane</keyword>
<dbReference type="EMBL" id="JAWDIQ010000001">
    <property type="protein sequence ID" value="MDY0408717.1"/>
    <property type="molecule type" value="Genomic_DNA"/>
</dbReference>